<sequence>MPELQGGSTYLNVEYVQNIEKRMLERLDSDDNDNFDKDINKNSDISRKRKHDVNDDYTDNWISNRKLKTDNDEKEGLFDEELILILLNPIKLIQVALNNLENILKVGEIDKADGINQFVLFVEEAGGMEKIHNLQNHENLEIYKKAYHIIDKYFAEDEEEDPNLAPEMNATTGQFAFQTDVNMPQGGFHFGDNSNPM</sequence>
<comment type="caution">
    <text evidence="4">The sequence shown here is derived from an EMBL/GenBank/DDBJ whole genome shotgun (WGS) entry which is preliminary data.</text>
</comment>
<reference evidence="4 5" key="1">
    <citation type="submission" date="2015-10" db="EMBL/GenBank/DDBJ databases">
        <title>Genome analyses suggest a sexual origin of heterokaryosis in a supposedly ancient asexual fungus.</title>
        <authorList>
            <person name="Ropars J."/>
            <person name="Sedzielewska K."/>
            <person name="Noel J."/>
            <person name="Charron P."/>
            <person name="Farinelli L."/>
            <person name="Marton T."/>
            <person name="Kruger M."/>
            <person name="Pelin A."/>
            <person name="Brachmann A."/>
            <person name="Corradi N."/>
        </authorList>
    </citation>
    <scope>NUCLEOTIDE SEQUENCE [LARGE SCALE GENOMIC DNA]</scope>
    <source>
        <strain evidence="4 5">A4</strain>
    </source>
</reference>
<gene>
    <name evidence="4" type="ORF">RhiirA4_445895</name>
</gene>
<comment type="similarity">
    <text evidence="1">Belongs to the importin alpha family.</text>
</comment>
<dbReference type="InterPro" id="IPR011989">
    <property type="entry name" value="ARM-like"/>
</dbReference>
<evidence type="ECO:0000256" key="2">
    <source>
        <dbReference type="ARBA" id="ARBA00022448"/>
    </source>
</evidence>
<dbReference type="Proteomes" id="UP000234323">
    <property type="component" value="Unassembled WGS sequence"/>
</dbReference>
<dbReference type="AlphaFoldDB" id="A0A2I1GSC8"/>
<dbReference type="VEuPathDB" id="FungiDB:FUN_024101"/>
<evidence type="ECO:0000256" key="3">
    <source>
        <dbReference type="ARBA" id="ARBA00022927"/>
    </source>
</evidence>
<evidence type="ECO:0000256" key="1">
    <source>
        <dbReference type="ARBA" id="ARBA00010394"/>
    </source>
</evidence>
<keyword evidence="3" id="KW-0653">Protein transport</keyword>
<protein>
    <submittedName>
        <fullName evidence="4">Uncharacterized protein</fullName>
    </submittedName>
</protein>
<dbReference type="EMBL" id="LLXI01000750">
    <property type="protein sequence ID" value="PKY49497.1"/>
    <property type="molecule type" value="Genomic_DNA"/>
</dbReference>
<dbReference type="VEuPathDB" id="FungiDB:RhiirA1_406853"/>
<keyword evidence="2" id="KW-0813">Transport</keyword>
<evidence type="ECO:0000313" key="5">
    <source>
        <dbReference type="Proteomes" id="UP000234323"/>
    </source>
</evidence>
<dbReference type="PANTHER" id="PTHR23316">
    <property type="entry name" value="IMPORTIN ALPHA"/>
    <property type="match status" value="1"/>
</dbReference>
<dbReference type="Pfam" id="PF16186">
    <property type="entry name" value="Arm_3"/>
    <property type="match status" value="1"/>
</dbReference>
<dbReference type="Gene3D" id="1.25.10.10">
    <property type="entry name" value="Leucine-rich Repeat Variant"/>
    <property type="match status" value="1"/>
</dbReference>
<evidence type="ECO:0000313" key="4">
    <source>
        <dbReference type="EMBL" id="PKY49497.1"/>
    </source>
</evidence>
<dbReference type="VEuPathDB" id="FungiDB:FUN_014745"/>
<dbReference type="VEuPathDB" id="FungiDB:RhiirA1_421546"/>
<accession>A0A2I1GSC8</accession>
<dbReference type="VEuPathDB" id="FungiDB:RhiirFUN_004653"/>
<dbReference type="GO" id="GO:0015031">
    <property type="term" value="P:protein transport"/>
    <property type="evidence" value="ECO:0007669"/>
    <property type="project" value="UniProtKB-KW"/>
</dbReference>
<organism evidence="4 5">
    <name type="scientific">Rhizophagus irregularis</name>
    <dbReference type="NCBI Taxonomy" id="588596"/>
    <lineage>
        <taxon>Eukaryota</taxon>
        <taxon>Fungi</taxon>
        <taxon>Fungi incertae sedis</taxon>
        <taxon>Mucoromycota</taxon>
        <taxon>Glomeromycotina</taxon>
        <taxon>Glomeromycetes</taxon>
        <taxon>Glomerales</taxon>
        <taxon>Glomeraceae</taxon>
        <taxon>Rhizophagus</taxon>
    </lineage>
</organism>
<dbReference type="SUPFAM" id="SSF48371">
    <property type="entry name" value="ARM repeat"/>
    <property type="match status" value="1"/>
</dbReference>
<dbReference type="InterPro" id="IPR032413">
    <property type="entry name" value="Arm_3"/>
</dbReference>
<keyword evidence="5" id="KW-1185">Reference proteome</keyword>
<proteinExistence type="inferred from homology"/>
<dbReference type="InterPro" id="IPR016024">
    <property type="entry name" value="ARM-type_fold"/>
</dbReference>
<dbReference type="VEuPathDB" id="FungiDB:RhiirFUN_011908"/>
<name>A0A2I1GSC8_9GLOM</name>